<dbReference type="Proteomes" id="UP000230008">
    <property type="component" value="Chromosome"/>
</dbReference>
<reference evidence="2" key="1">
    <citation type="submission" date="2016-10" db="EMBL/GenBank/DDBJ databases">
        <authorList>
            <person name="Chevignon G."/>
        </authorList>
    </citation>
    <scope>NUCLEOTIDE SEQUENCE [LARGE SCALE GENOMIC DNA]</scope>
    <source>
        <strain evidence="2">A2C</strain>
    </source>
</reference>
<organism evidence="1 2">
    <name type="scientific">Candidatus Williamhamiltonella defendens</name>
    <dbReference type="NCBI Taxonomy" id="138072"/>
    <lineage>
        <taxon>Bacteria</taxon>
        <taxon>Pseudomonadati</taxon>
        <taxon>Pseudomonadota</taxon>
        <taxon>Gammaproteobacteria</taxon>
        <taxon>Enterobacterales</taxon>
        <taxon>Enterobacteriaceae</taxon>
        <taxon>aphid secondary symbionts</taxon>
        <taxon>Candidatus Williamhamiltonella</taxon>
    </lineage>
</organism>
<evidence type="ECO:0000313" key="1">
    <source>
        <dbReference type="EMBL" id="ATW29842.1"/>
    </source>
</evidence>
<name>A0A2D3T1Z9_9ENTR</name>
<sequence>MDKIPPTILGRLSLVDKALLVTVHSIERAEAVQKYLKDLLDNLHWRATLSPENVQVMMEHYYKKSLPSVELLEAPDMITESLDQYYP</sequence>
<proteinExistence type="predicted"/>
<dbReference type="AlphaFoldDB" id="A0A2D3T1Z9"/>
<gene>
    <name evidence="1" type="ORF">BJP41_05270</name>
</gene>
<dbReference type="RefSeq" id="WP_100103276.1">
    <property type="nucleotide sequence ID" value="NZ_CADIJJ010000052.1"/>
</dbReference>
<dbReference type="EMBL" id="CP017606">
    <property type="protein sequence ID" value="ATW29842.1"/>
    <property type="molecule type" value="Genomic_DNA"/>
</dbReference>
<evidence type="ECO:0000313" key="2">
    <source>
        <dbReference type="Proteomes" id="UP000230008"/>
    </source>
</evidence>
<accession>A0A2D3T1Z9</accession>
<reference evidence="2" key="2">
    <citation type="submission" date="2017-11" db="EMBL/GenBank/DDBJ databases">
        <title>PacBio sequencing of new strain of the secondary endosymbiont Candidatus Hamiltonella defensa.</title>
        <authorList>
            <person name="Strand M.R."/>
            <person name="Oliver K."/>
        </authorList>
    </citation>
    <scope>NUCLEOTIDE SEQUENCE [LARGE SCALE GENOMIC DNA]</scope>
    <source>
        <strain evidence="2">A2C</strain>
    </source>
</reference>
<protein>
    <submittedName>
        <fullName evidence="1">Uncharacterized protein</fullName>
    </submittedName>
</protein>